<evidence type="ECO:0000313" key="2">
    <source>
        <dbReference type="Proteomes" id="UP000649328"/>
    </source>
</evidence>
<reference evidence="1" key="1">
    <citation type="submission" date="2020-10" db="EMBL/GenBank/DDBJ databases">
        <title>The Whole-Genome Sequence of Metschnikowia persimmonesis, a Novel Endophytic Yeast Species Isolated from Medicinal Plant Diospyros kaki Thumb.</title>
        <authorList>
            <person name="Rahmat E."/>
            <person name="Kang Y."/>
        </authorList>
    </citation>
    <scope>NUCLEOTIDE SEQUENCE</scope>
    <source>
        <strain evidence="1">KIOM G15050</strain>
    </source>
</reference>
<dbReference type="EMBL" id="JACBPP010000004">
    <property type="protein sequence ID" value="KAF8002497.1"/>
    <property type="molecule type" value="Genomic_DNA"/>
</dbReference>
<proteinExistence type="predicted"/>
<name>A0A8H7GTV9_9ASCO</name>
<organism evidence="1 2">
    <name type="scientific">Metschnikowia pulcherrima</name>
    <dbReference type="NCBI Taxonomy" id="27326"/>
    <lineage>
        <taxon>Eukaryota</taxon>
        <taxon>Fungi</taxon>
        <taxon>Dikarya</taxon>
        <taxon>Ascomycota</taxon>
        <taxon>Saccharomycotina</taxon>
        <taxon>Pichiomycetes</taxon>
        <taxon>Metschnikowiaceae</taxon>
        <taxon>Metschnikowia</taxon>
    </lineage>
</organism>
<gene>
    <name evidence="1" type="ORF">HF325_003462</name>
</gene>
<sequence>MDEGPLAWILLAILVSAYTYKQFLVFTRDVPDEYLNEQSVIDSTRNESELAIHKSTKLDYSLGLRVGLGIRYGHYKLRNGNLYDIWELAIGHAKKDASKLIVFGQKPITLSAINGKASQIRDLLLNLRSSLVFEEICLSPELMFTDPDAFSVAVACFMMQITVHLNNTSCEIESSDKNLVLFEENGSLMLKNKLTVVLNLTMSLDNSTETTLFENAYTFDKDRGIALRVSHRANSRATARTDFTQSNLVSAVASCIKSLPPQHEICSNDRIAIIQDNSSIEGFVNGLVKVLVAFVTGSQLSLASNLEQGSAFCPTIISANTDVIESMYRKPTGLAKVLEYHRRYSLSCNRFSGLITEKPYPDLRLLFAHLSINTAQSPIDRGKIIASLAVHMVEEIGYFNAAGPILTSDFYDYRTFSQGVASQIRACAAVAQTNEIKLVNFGGELGTVAVRGYNMGKAKTVLGNVGETVVSPDEDGFYQLPVDARWGLDGCMYVLRFDELVFTGNA</sequence>
<keyword evidence="2" id="KW-1185">Reference proteome</keyword>
<comment type="caution">
    <text evidence="1">The sequence shown here is derived from an EMBL/GenBank/DDBJ whole genome shotgun (WGS) entry which is preliminary data.</text>
</comment>
<dbReference type="Proteomes" id="UP000649328">
    <property type="component" value="Unassembled WGS sequence"/>
</dbReference>
<evidence type="ECO:0000313" key="1">
    <source>
        <dbReference type="EMBL" id="KAF8002497.1"/>
    </source>
</evidence>
<dbReference type="AlphaFoldDB" id="A0A8H7GTV9"/>
<dbReference type="OrthoDB" id="4138492at2759"/>
<accession>A0A8H7GTV9</accession>
<protein>
    <submittedName>
        <fullName evidence="1">Uncharacterized protein</fullName>
    </submittedName>
</protein>